<dbReference type="SUPFAM" id="SSF54001">
    <property type="entry name" value="Cysteine proteinases"/>
    <property type="match status" value="1"/>
</dbReference>
<keyword evidence="3" id="KW-0645">Protease</keyword>
<keyword evidence="2 3" id="KW-0378">Hydrolase</keyword>
<dbReference type="PROSITE" id="PS50802">
    <property type="entry name" value="OTU"/>
    <property type="match status" value="1"/>
</dbReference>
<accession>A0A422Q7Q3</accession>
<keyword evidence="6" id="KW-1185">Reference proteome</keyword>
<organism evidence="5 6">
    <name type="scientific">Trypanosoma conorhini</name>
    <dbReference type="NCBI Taxonomy" id="83891"/>
    <lineage>
        <taxon>Eukaryota</taxon>
        <taxon>Discoba</taxon>
        <taxon>Euglenozoa</taxon>
        <taxon>Kinetoplastea</taxon>
        <taxon>Metakinetoplastina</taxon>
        <taxon>Trypanosomatida</taxon>
        <taxon>Trypanosomatidae</taxon>
        <taxon>Trypanosoma</taxon>
    </lineage>
</organism>
<gene>
    <name evidence="5" type="ORF">Tco025E_01785</name>
</gene>
<comment type="function">
    <text evidence="3">Hydrolase that can remove conjugated ubiquitin from proteins and may therefore play an important regulatory role at the level of protein turnover by preventing degradation.</text>
</comment>
<comment type="caution">
    <text evidence="5">The sequence shown here is derived from an EMBL/GenBank/DDBJ whole genome shotgun (WGS) entry which is preliminary data.</text>
</comment>
<evidence type="ECO:0000256" key="1">
    <source>
        <dbReference type="ARBA" id="ARBA00000707"/>
    </source>
</evidence>
<dbReference type="AlphaFoldDB" id="A0A422Q7Q3"/>
<evidence type="ECO:0000313" key="6">
    <source>
        <dbReference type="Proteomes" id="UP000284403"/>
    </source>
</evidence>
<dbReference type="PANTHER" id="PTHR13312:SF0">
    <property type="entry name" value="UBIQUITIN THIOESTERASE OTU1"/>
    <property type="match status" value="1"/>
</dbReference>
<feature type="domain" description="OTU" evidence="4">
    <location>
        <begin position="99"/>
        <end position="222"/>
    </location>
</feature>
<dbReference type="OrthoDB" id="65596at2759"/>
<dbReference type="Proteomes" id="UP000284403">
    <property type="component" value="Unassembled WGS sequence"/>
</dbReference>
<comment type="subcellular location">
    <subcellularLocation>
        <location evidence="3">Cytoplasm</location>
    </subcellularLocation>
</comment>
<dbReference type="GO" id="GO:0005829">
    <property type="term" value="C:cytosol"/>
    <property type="evidence" value="ECO:0007669"/>
    <property type="project" value="TreeGrafter"/>
</dbReference>
<comment type="catalytic activity">
    <reaction evidence="1 3">
        <text>Thiol-dependent hydrolysis of ester, thioester, amide, peptide and isopeptide bonds formed by the C-terminal Gly of ubiquitin (a 76-residue protein attached to proteins as an intracellular targeting signal).</text>
        <dbReference type="EC" id="3.4.19.12"/>
    </reaction>
</comment>
<keyword evidence="3" id="KW-0833">Ubl conjugation pathway</keyword>
<dbReference type="GO" id="GO:0016579">
    <property type="term" value="P:protein deubiquitination"/>
    <property type="evidence" value="ECO:0007669"/>
    <property type="project" value="TreeGrafter"/>
</dbReference>
<keyword evidence="3" id="KW-0788">Thiol protease</keyword>
<reference evidence="5 6" key="1">
    <citation type="journal article" date="2018" name="BMC Genomics">
        <title>Genomic comparison of Trypanosoma conorhini and Trypanosoma rangeli to Trypanosoma cruzi strains of high and low virulence.</title>
        <authorList>
            <person name="Bradwell K.R."/>
            <person name="Koparde V.N."/>
            <person name="Matveyev A.V."/>
            <person name="Serrano M.G."/>
            <person name="Alves J.M."/>
            <person name="Parikh H."/>
            <person name="Huang B."/>
            <person name="Lee V."/>
            <person name="Espinosa-Alvarez O."/>
            <person name="Ortiz P.A."/>
            <person name="Costa-Martins A.G."/>
            <person name="Teixeira M.M."/>
            <person name="Buck G.A."/>
        </authorList>
    </citation>
    <scope>NUCLEOTIDE SEQUENCE [LARGE SCALE GENOMIC DNA]</scope>
    <source>
        <strain evidence="5 6">025E</strain>
    </source>
</reference>
<evidence type="ECO:0000256" key="3">
    <source>
        <dbReference type="RuleBase" id="RU367104"/>
    </source>
</evidence>
<dbReference type="RefSeq" id="XP_029231204.1">
    <property type="nucleotide sequence ID" value="XM_029368721.1"/>
</dbReference>
<evidence type="ECO:0000256" key="2">
    <source>
        <dbReference type="ARBA" id="ARBA00022801"/>
    </source>
</evidence>
<dbReference type="InterPro" id="IPR003323">
    <property type="entry name" value="OTU_dom"/>
</dbReference>
<dbReference type="CDD" id="cd22745">
    <property type="entry name" value="OTU_OTU1"/>
    <property type="match status" value="1"/>
</dbReference>
<dbReference type="EMBL" id="MKKU01000062">
    <property type="protein sequence ID" value="RNF25998.1"/>
    <property type="molecule type" value="Genomic_DNA"/>
</dbReference>
<evidence type="ECO:0000313" key="5">
    <source>
        <dbReference type="EMBL" id="RNF25998.1"/>
    </source>
</evidence>
<sequence length="261" mass="29738">MRLRLRLPGGSNLEALDVDEATMWVEFLYNVEGRSNIAKERLRILVGRPPQVVTAADTDLVGSLFRNGDILFVQDGEATVVRGVTNGRYITPAEDNWHFVRRVCPSDGSCLFHAAAYVLRDKSRTDGLKLREDCADTVLANPDYFTQSLLERPYREYAEWIRRPTSWGGAIELVILSFTTQTEIIALNLEWGRMERFGEDKGYTVCAFLVYKGQHYDALAMNQTYNSSRESEDRVLFSVSDKKVIDKAWSFLKEEAASMTR</sequence>
<proteinExistence type="predicted"/>
<name>A0A422Q7Q3_9TRYP</name>
<dbReference type="Gene3D" id="3.10.20.90">
    <property type="entry name" value="Phosphatidylinositol 3-kinase Catalytic Subunit, Chain A, domain 1"/>
    <property type="match status" value="1"/>
</dbReference>
<dbReference type="GO" id="GO:0004843">
    <property type="term" value="F:cysteine-type deubiquitinase activity"/>
    <property type="evidence" value="ECO:0007669"/>
    <property type="project" value="UniProtKB-UniRule"/>
</dbReference>
<dbReference type="EC" id="3.4.19.12" evidence="3"/>
<keyword evidence="3" id="KW-0963">Cytoplasm</keyword>
<dbReference type="Pfam" id="PF02338">
    <property type="entry name" value="OTU"/>
    <property type="match status" value="1"/>
</dbReference>
<evidence type="ECO:0000259" key="4">
    <source>
        <dbReference type="PROSITE" id="PS50802"/>
    </source>
</evidence>
<dbReference type="Gene3D" id="3.90.70.80">
    <property type="match status" value="1"/>
</dbReference>
<protein>
    <recommendedName>
        <fullName evidence="3">Ubiquitin thioesterase OTU</fullName>
        <ecNumber evidence="3">3.4.19.12</ecNumber>
    </recommendedName>
</protein>
<dbReference type="GeneID" id="40315396"/>
<dbReference type="InterPro" id="IPR038765">
    <property type="entry name" value="Papain-like_cys_pep_sf"/>
</dbReference>
<dbReference type="PANTHER" id="PTHR13312">
    <property type="entry name" value="HIV-INDUCED PROTEIN-7-LIKE PROTEASE"/>
    <property type="match status" value="1"/>
</dbReference>
<dbReference type="GO" id="GO:0005634">
    <property type="term" value="C:nucleus"/>
    <property type="evidence" value="ECO:0007669"/>
    <property type="project" value="TreeGrafter"/>
</dbReference>
<dbReference type="GO" id="GO:0030968">
    <property type="term" value="P:endoplasmic reticulum unfolded protein response"/>
    <property type="evidence" value="ECO:0007669"/>
    <property type="project" value="TreeGrafter"/>
</dbReference>
<dbReference type="GO" id="GO:0036503">
    <property type="term" value="P:ERAD pathway"/>
    <property type="evidence" value="ECO:0007669"/>
    <property type="project" value="TreeGrafter"/>
</dbReference>